<protein>
    <submittedName>
        <fullName evidence="1">Uncharacterized protein</fullName>
    </submittedName>
</protein>
<organism evidence="1 2">
    <name type="scientific">Thelohanellus kitauei</name>
    <name type="common">Myxosporean</name>
    <dbReference type="NCBI Taxonomy" id="669202"/>
    <lineage>
        <taxon>Eukaryota</taxon>
        <taxon>Metazoa</taxon>
        <taxon>Cnidaria</taxon>
        <taxon>Myxozoa</taxon>
        <taxon>Myxosporea</taxon>
        <taxon>Bivalvulida</taxon>
        <taxon>Platysporina</taxon>
        <taxon>Myxobolidae</taxon>
        <taxon>Thelohanellus</taxon>
    </lineage>
</organism>
<dbReference type="OrthoDB" id="268593at2759"/>
<evidence type="ECO:0000313" key="1">
    <source>
        <dbReference type="EMBL" id="KII70978.1"/>
    </source>
</evidence>
<dbReference type="Proteomes" id="UP000031668">
    <property type="component" value="Unassembled WGS sequence"/>
</dbReference>
<keyword evidence="2" id="KW-1185">Reference proteome</keyword>
<gene>
    <name evidence="1" type="ORF">RF11_10183</name>
</gene>
<reference evidence="1 2" key="1">
    <citation type="journal article" date="2014" name="Genome Biol. Evol.">
        <title>The genome of the myxosporean Thelohanellus kitauei shows adaptations to nutrient acquisition within its fish host.</title>
        <authorList>
            <person name="Yang Y."/>
            <person name="Xiong J."/>
            <person name="Zhou Z."/>
            <person name="Huo F."/>
            <person name="Miao W."/>
            <person name="Ran C."/>
            <person name="Liu Y."/>
            <person name="Zhang J."/>
            <person name="Feng J."/>
            <person name="Wang M."/>
            <person name="Wang M."/>
            <person name="Wang L."/>
            <person name="Yao B."/>
        </authorList>
    </citation>
    <scope>NUCLEOTIDE SEQUENCE [LARGE SCALE GENOMIC DNA]</scope>
    <source>
        <strain evidence="1">Wuqing</strain>
    </source>
</reference>
<dbReference type="EMBL" id="JWZT01001907">
    <property type="protein sequence ID" value="KII70978.1"/>
    <property type="molecule type" value="Genomic_DNA"/>
</dbReference>
<evidence type="ECO:0000313" key="2">
    <source>
        <dbReference type="Proteomes" id="UP000031668"/>
    </source>
</evidence>
<sequence>MSQKVVKFLGSIATLEAARNNVFIRIPQLPTQRYLRLNDGGKIVGATMFYFSLFIRRFHFPDAFLSNVRKTTASPLWGKILKARYKSTEGAVRTFESPVGENVLHLAKKNDVDLEGFGLYLSRCL</sequence>
<dbReference type="AlphaFoldDB" id="A0A0C2JNP8"/>
<name>A0A0C2JNP8_THEKT</name>
<comment type="caution">
    <text evidence="1">The sequence shown here is derived from an EMBL/GenBank/DDBJ whole genome shotgun (WGS) entry which is preliminary data.</text>
</comment>
<proteinExistence type="predicted"/>
<accession>A0A0C2JNP8</accession>